<dbReference type="OrthoDB" id="9765769at2"/>
<evidence type="ECO:0000259" key="1">
    <source>
        <dbReference type="Pfam" id="PF01979"/>
    </source>
</evidence>
<dbReference type="PANTHER" id="PTHR43135:SF3">
    <property type="entry name" value="ALPHA-D-RIBOSE 1-METHYLPHOSPHONATE 5-TRIPHOSPHATE DIPHOSPHATASE"/>
    <property type="match status" value="1"/>
</dbReference>
<dbReference type="Pfam" id="PF01979">
    <property type="entry name" value="Amidohydro_1"/>
    <property type="match status" value="1"/>
</dbReference>
<keyword evidence="3" id="KW-1185">Reference proteome</keyword>
<accession>A0A1G9PHY6</accession>
<dbReference type="PROSITE" id="PS51257">
    <property type="entry name" value="PROKAR_LIPOPROTEIN"/>
    <property type="match status" value="1"/>
</dbReference>
<keyword evidence="2" id="KW-0378">Hydrolase</keyword>
<dbReference type="Gene3D" id="3.20.20.140">
    <property type="entry name" value="Metal-dependent hydrolases"/>
    <property type="match status" value="1"/>
</dbReference>
<gene>
    <name evidence="2" type="ORF">SAMN04488568_103235</name>
</gene>
<dbReference type="PANTHER" id="PTHR43135">
    <property type="entry name" value="ALPHA-D-RIBOSE 1-METHYLPHOSPHONATE 5-TRIPHOSPHATE DIPHOSPHATASE"/>
    <property type="match status" value="1"/>
</dbReference>
<dbReference type="SUPFAM" id="SSF51556">
    <property type="entry name" value="Metallo-dependent hydrolases"/>
    <property type="match status" value="1"/>
</dbReference>
<reference evidence="2 3" key="1">
    <citation type="submission" date="2016-10" db="EMBL/GenBank/DDBJ databases">
        <authorList>
            <person name="de Groot N.N."/>
        </authorList>
    </citation>
    <scope>NUCLEOTIDE SEQUENCE [LARGE SCALE GENOMIC DNA]</scope>
    <source>
        <strain evidence="2 3">DSM 16077</strain>
    </source>
</reference>
<protein>
    <submittedName>
        <fullName evidence="2">Amidohydrolase family protein</fullName>
    </submittedName>
</protein>
<dbReference type="InterPro" id="IPR032466">
    <property type="entry name" value="Metal_Hydrolase"/>
</dbReference>
<name>A0A1G9PHY6_9PROT</name>
<dbReference type="InterPro" id="IPR051781">
    <property type="entry name" value="Metallo-dep_Hydrolase"/>
</dbReference>
<feature type="domain" description="Amidohydrolase-related" evidence="1">
    <location>
        <begin position="401"/>
        <end position="464"/>
    </location>
</feature>
<dbReference type="RefSeq" id="WP_091767527.1">
    <property type="nucleotide sequence ID" value="NZ_FNHG01000003.1"/>
</dbReference>
<dbReference type="Gene3D" id="2.30.40.10">
    <property type="entry name" value="Urease, subunit C, domain 1"/>
    <property type="match status" value="1"/>
</dbReference>
<dbReference type="AlphaFoldDB" id="A0A1G9PHY6"/>
<sequence length="474" mass="50702">MPYTKILLVLALGLAACTPPSDELLIENVAIVSAHLDAPSAPQNVLVRDGVIVAVSAEPITAGRQAQRIDASGRFLTPGLMDSHHHVAFVPGMGAMGVTPASDHPALVEAYMAQQPRSLLYYGVTQILDPAPLLAWRDFEAAPLAPDLLRCGEIPNALEGYPLNQRDDSDALALYPYRIEGEATPEAVIARIAADGGVCVKLYLEDGFGAETGWPLFDADMLARIRDAAHAQGLPVIAHANAIDMYQIALDARLDILGHGLWNWQWPEGEPPVGETLNRLVEQGTGYMPTHGVMAGLGGQLRPDALADPQLANVVPAALLDWYRTAGGQWFADELAADFPPDMPREEMADIFGFGVGRAQRATAYLHAQGHPLLLASDCPGSPTFVNQPGLCTWREILSLNEAGVSLQAILEAGTINPARQFGLEADYGTVEAGKVANLLILTANPLEDVTAWDRIETIILRGEAISRHSLAAP</sequence>
<dbReference type="GO" id="GO:0016810">
    <property type="term" value="F:hydrolase activity, acting on carbon-nitrogen (but not peptide) bonds"/>
    <property type="evidence" value="ECO:0007669"/>
    <property type="project" value="InterPro"/>
</dbReference>
<dbReference type="SUPFAM" id="SSF51338">
    <property type="entry name" value="Composite domain of metallo-dependent hydrolases"/>
    <property type="match status" value="1"/>
</dbReference>
<evidence type="ECO:0000313" key="2">
    <source>
        <dbReference type="EMBL" id="SDL98153.1"/>
    </source>
</evidence>
<proteinExistence type="predicted"/>
<organism evidence="2 3">
    <name type="scientific">Maricaulis salignorans</name>
    <dbReference type="NCBI Taxonomy" id="144026"/>
    <lineage>
        <taxon>Bacteria</taxon>
        <taxon>Pseudomonadati</taxon>
        <taxon>Pseudomonadota</taxon>
        <taxon>Alphaproteobacteria</taxon>
        <taxon>Maricaulales</taxon>
        <taxon>Maricaulaceae</taxon>
        <taxon>Maricaulis</taxon>
    </lineage>
</organism>
<dbReference type="InterPro" id="IPR006680">
    <property type="entry name" value="Amidohydro-rel"/>
</dbReference>
<dbReference type="EMBL" id="FNHG01000003">
    <property type="protein sequence ID" value="SDL98153.1"/>
    <property type="molecule type" value="Genomic_DNA"/>
</dbReference>
<dbReference type="InterPro" id="IPR011059">
    <property type="entry name" value="Metal-dep_hydrolase_composite"/>
</dbReference>
<dbReference type="Proteomes" id="UP000199759">
    <property type="component" value="Unassembled WGS sequence"/>
</dbReference>
<evidence type="ECO:0000313" key="3">
    <source>
        <dbReference type="Proteomes" id="UP000199759"/>
    </source>
</evidence>
<dbReference type="STRING" id="144026.SAMN04488568_103235"/>